<keyword evidence="5" id="KW-1185">Reference proteome</keyword>
<dbReference type="InterPro" id="IPR020806">
    <property type="entry name" value="PKS_PP-bd"/>
</dbReference>
<protein>
    <submittedName>
        <fullName evidence="4">Acyl carrier protein</fullName>
    </submittedName>
</protein>
<dbReference type="Pfam" id="PF00550">
    <property type="entry name" value="PP-binding"/>
    <property type="match status" value="1"/>
</dbReference>
<gene>
    <name evidence="4" type="ORF">GCM10010411_60830</name>
</gene>
<dbReference type="Proteomes" id="UP001501509">
    <property type="component" value="Unassembled WGS sequence"/>
</dbReference>
<accession>A0ABN3Q8B9</accession>
<organism evidence="4 5">
    <name type="scientific">Actinomadura fulvescens</name>
    <dbReference type="NCBI Taxonomy" id="46160"/>
    <lineage>
        <taxon>Bacteria</taxon>
        <taxon>Bacillati</taxon>
        <taxon>Actinomycetota</taxon>
        <taxon>Actinomycetes</taxon>
        <taxon>Streptosporangiales</taxon>
        <taxon>Thermomonosporaceae</taxon>
        <taxon>Actinomadura</taxon>
    </lineage>
</organism>
<proteinExistence type="predicted"/>
<dbReference type="SMART" id="SM00823">
    <property type="entry name" value="PKS_PP"/>
    <property type="match status" value="1"/>
</dbReference>
<dbReference type="InterPro" id="IPR036736">
    <property type="entry name" value="ACP-like_sf"/>
</dbReference>
<keyword evidence="2" id="KW-0597">Phosphoprotein</keyword>
<dbReference type="InterPro" id="IPR009081">
    <property type="entry name" value="PP-bd_ACP"/>
</dbReference>
<dbReference type="EMBL" id="BAAATD010000009">
    <property type="protein sequence ID" value="GAA2617425.1"/>
    <property type="molecule type" value="Genomic_DNA"/>
</dbReference>
<dbReference type="InterPro" id="IPR006162">
    <property type="entry name" value="Ppantetheine_attach_site"/>
</dbReference>
<reference evidence="4 5" key="1">
    <citation type="journal article" date="2019" name="Int. J. Syst. Evol. Microbiol.">
        <title>The Global Catalogue of Microorganisms (GCM) 10K type strain sequencing project: providing services to taxonomists for standard genome sequencing and annotation.</title>
        <authorList>
            <consortium name="The Broad Institute Genomics Platform"/>
            <consortium name="The Broad Institute Genome Sequencing Center for Infectious Disease"/>
            <person name="Wu L."/>
            <person name="Ma J."/>
        </authorList>
    </citation>
    <scope>NUCLEOTIDE SEQUENCE [LARGE SCALE GENOMIC DNA]</scope>
    <source>
        <strain evidence="4 5">JCM 6833</strain>
    </source>
</reference>
<evidence type="ECO:0000313" key="5">
    <source>
        <dbReference type="Proteomes" id="UP001501509"/>
    </source>
</evidence>
<dbReference type="PROSITE" id="PS50075">
    <property type="entry name" value="CARRIER"/>
    <property type="match status" value="1"/>
</dbReference>
<keyword evidence="1" id="KW-0596">Phosphopantetheine</keyword>
<dbReference type="Gene3D" id="1.10.1200.10">
    <property type="entry name" value="ACP-like"/>
    <property type="match status" value="1"/>
</dbReference>
<dbReference type="SUPFAM" id="SSF47336">
    <property type="entry name" value="ACP-like"/>
    <property type="match status" value="1"/>
</dbReference>
<comment type="caution">
    <text evidence="4">The sequence shown here is derived from an EMBL/GenBank/DDBJ whole genome shotgun (WGS) entry which is preliminary data.</text>
</comment>
<evidence type="ECO:0000256" key="2">
    <source>
        <dbReference type="ARBA" id="ARBA00022553"/>
    </source>
</evidence>
<dbReference type="RefSeq" id="WP_344545906.1">
    <property type="nucleotide sequence ID" value="NZ_BAAATD010000009.1"/>
</dbReference>
<name>A0ABN3Q8B9_9ACTN</name>
<evidence type="ECO:0000259" key="3">
    <source>
        <dbReference type="PROSITE" id="PS50075"/>
    </source>
</evidence>
<dbReference type="PROSITE" id="PS00012">
    <property type="entry name" value="PHOSPHOPANTETHEINE"/>
    <property type="match status" value="1"/>
</dbReference>
<sequence>MHELTVTRLMEIIRECAGEGEGLATTDNVLDVEFSELGYDSLAMLETAGRIERDYGIRLPDERVTEATTPHAFLSLVHDAAAESP</sequence>
<evidence type="ECO:0000256" key="1">
    <source>
        <dbReference type="ARBA" id="ARBA00022450"/>
    </source>
</evidence>
<evidence type="ECO:0000313" key="4">
    <source>
        <dbReference type="EMBL" id="GAA2617425.1"/>
    </source>
</evidence>
<feature type="domain" description="Carrier" evidence="3">
    <location>
        <begin position="3"/>
        <end position="81"/>
    </location>
</feature>